<gene>
    <name evidence="3" type="ORF">GV64_14435</name>
</gene>
<comment type="caution">
    <text evidence="3">The sequence shown here is derived from an EMBL/GenBank/DDBJ whole genome shotgun (WGS) entry which is preliminary data.</text>
</comment>
<dbReference type="InterPro" id="IPR027463">
    <property type="entry name" value="AcrB_DN_DC_subdom"/>
</dbReference>
<dbReference type="Gene3D" id="3.30.70.1320">
    <property type="entry name" value="Multidrug efflux transporter AcrB pore domain like"/>
    <property type="match status" value="1"/>
</dbReference>
<dbReference type="PANTHER" id="PTHR32063:SF0">
    <property type="entry name" value="SWARMING MOTILITY PROTEIN SWRC"/>
    <property type="match status" value="1"/>
</dbReference>
<dbReference type="SUPFAM" id="SSF82866">
    <property type="entry name" value="Multidrug efflux transporter AcrB transmembrane domain"/>
    <property type="match status" value="2"/>
</dbReference>
<accession>A0A081KC99</accession>
<feature type="transmembrane region" description="Helical" evidence="2">
    <location>
        <begin position="429"/>
        <end position="453"/>
    </location>
</feature>
<sequence length="1031" mass="111989">MRSLIAASLMRTRTVMMLLALILVTGLASYLTIPKESSPDITIPVIYISVSHEGISPEDAERLLVLPLENELRAIEGVKELKATASQSHASITLEFIAGLDTDEVLADVRDKVNLAKSKLPQDTDEPIINQISFASMEPVITAVLSGNLPERALVKIARELRDELESRKQILEVDIAGDREEVVDVIINPLKLESYGLVPADVINLVSQNNQLVAAGNLDNGKGRFSVKVPAVYKTAADILSQPVKADGDRVITFGDIASVLSTFKDGGGYARMNGKNSIALEIKKRPGENIIETVGLAKAIITEGQKLSPKTLNVDYVGDQSEDVMGMVNDLQNSVLAAIILVVTVIVGALGFRSAVLAAIAIPGSFLTGILIIAMMGLTINMVVLISLMMAVGMLVDGAIVVTEYADRKMSEGVARKQAYQEASLRMAWPIIASTATTLAAFFPLMFWPGIMGEMMTYLPLTLIATLSASLVMALIFIPTIGSLIGKPRKLSELEKRSITEAETGDLQNVPGWAGVYIRTLSKAIQHPLKILFSGMAMVTVIYFAFISFGKGFEFFPDVDTNNIMVKVRVNSSNLSIDEKDEILRKVEAILLRQPELKTLYARTGDNQEVGTIRLNMVDWKYRRKAALVAEEINQKLSHFAGLDITVERRKDGPPQGKPLELVISANDLDVLHETVGKVRSVLAGIDGFTNLEDDGPTPGYEWRIDVDRAGAARYGADVSSAGGLVRLVTSGLTVGSYRPDDSSDEVDIRIRFPESDRHLESIDQLRLMTQSGLVPINNFTTREIAPKVDSIKHLDGKRTVSVGANLAEGALLNDLLPELKAKLDTLEVPQEVSFTIKGQNEDQQESSQFLIKAFAIALFVMAMILVTQFNSFYQAFLIMSAVVLSTGGVLLGLLVAGKPFGIVMCGIGVISLAGIVVNNNIVLIDTYNLLRKQGMKAEEAILRTGAQRLRPVMLTTITTILGLMPMVLSTNIDLFNHRLEIGGPTAQWWNQLSTSIAGGLAFATLLTLVLTPCLLVIAGRRQDRKMAE</sequence>
<evidence type="ECO:0000313" key="4">
    <source>
        <dbReference type="Proteomes" id="UP000027997"/>
    </source>
</evidence>
<dbReference type="Gene3D" id="3.30.70.1440">
    <property type="entry name" value="Multidrug efflux transporter AcrB pore domain"/>
    <property type="match status" value="1"/>
</dbReference>
<feature type="transmembrane region" description="Helical" evidence="2">
    <location>
        <begin position="465"/>
        <end position="488"/>
    </location>
</feature>
<dbReference type="Pfam" id="PF00873">
    <property type="entry name" value="ACR_tran"/>
    <property type="match status" value="1"/>
</dbReference>
<organism evidence="3 4">
    <name type="scientific">Endozoicomonas elysicola</name>
    <dbReference type="NCBI Taxonomy" id="305900"/>
    <lineage>
        <taxon>Bacteria</taxon>
        <taxon>Pseudomonadati</taxon>
        <taxon>Pseudomonadota</taxon>
        <taxon>Gammaproteobacteria</taxon>
        <taxon>Oceanospirillales</taxon>
        <taxon>Endozoicomonadaceae</taxon>
        <taxon>Endozoicomonas</taxon>
    </lineage>
</organism>
<feature type="transmembrane region" description="Helical" evidence="2">
    <location>
        <begin position="531"/>
        <end position="551"/>
    </location>
</feature>
<dbReference type="PANTHER" id="PTHR32063">
    <property type="match status" value="1"/>
</dbReference>
<evidence type="ECO:0000256" key="2">
    <source>
        <dbReference type="SAM" id="Phobius"/>
    </source>
</evidence>
<dbReference type="Gene3D" id="3.30.70.1430">
    <property type="entry name" value="Multidrug efflux transporter AcrB pore domain"/>
    <property type="match status" value="2"/>
</dbReference>
<dbReference type="RefSeq" id="WP_020583488.1">
    <property type="nucleotide sequence ID" value="NZ_JOJP01000001.1"/>
</dbReference>
<dbReference type="Gene3D" id="1.20.1640.10">
    <property type="entry name" value="Multidrug efflux transporter AcrB transmembrane domain"/>
    <property type="match status" value="2"/>
</dbReference>
<protein>
    <submittedName>
        <fullName evidence="3">Acriflavin resistance protein</fullName>
    </submittedName>
</protein>
<keyword evidence="4" id="KW-1185">Reference proteome</keyword>
<keyword evidence="2" id="KW-0472">Membrane</keyword>
<keyword evidence="1" id="KW-0175">Coiled coil</keyword>
<feature type="transmembrane region" description="Helical" evidence="2">
    <location>
        <begin position="954"/>
        <end position="975"/>
    </location>
</feature>
<feature type="transmembrane region" description="Helical" evidence="2">
    <location>
        <begin position="995"/>
        <end position="1021"/>
    </location>
</feature>
<dbReference type="Gene3D" id="3.30.2090.10">
    <property type="entry name" value="Multidrug efflux transporter AcrB TolC docking domain, DN and DC subdomains"/>
    <property type="match status" value="2"/>
</dbReference>
<name>A0A081KC99_9GAMM</name>
<feature type="transmembrane region" description="Helical" evidence="2">
    <location>
        <begin position="852"/>
        <end position="872"/>
    </location>
</feature>
<evidence type="ECO:0000313" key="3">
    <source>
        <dbReference type="EMBL" id="KEI71775.1"/>
    </source>
</evidence>
<feature type="transmembrane region" description="Helical" evidence="2">
    <location>
        <begin position="904"/>
        <end position="933"/>
    </location>
</feature>
<dbReference type="SUPFAM" id="SSF82714">
    <property type="entry name" value="Multidrug efflux transporter AcrB TolC docking domain, DN and DC subdomains"/>
    <property type="match status" value="2"/>
</dbReference>
<feature type="transmembrane region" description="Helical" evidence="2">
    <location>
        <begin position="386"/>
        <end position="408"/>
    </location>
</feature>
<proteinExistence type="predicted"/>
<dbReference type="Proteomes" id="UP000027997">
    <property type="component" value="Unassembled WGS sequence"/>
</dbReference>
<feature type="transmembrane region" description="Helical" evidence="2">
    <location>
        <begin position="361"/>
        <end position="380"/>
    </location>
</feature>
<keyword evidence="2" id="KW-1133">Transmembrane helix</keyword>
<evidence type="ECO:0000256" key="1">
    <source>
        <dbReference type="SAM" id="Coils"/>
    </source>
</evidence>
<feature type="transmembrane region" description="Helical" evidence="2">
    <location>
        <begin position="337"/>
        <end position="354"/>
    </location>
</feature>
<dbReference type="eggNOG" id="COG0841">
    <property type="taxonomic scope" value="Bacteria"/>
</dbReference>
<feature type="transmembrane region" description="Helical" evidence="2">
    <location>
        <begin position="879"/>
        <end position="898"/>
    </location>
</feature>
<keyword evidence="2" id="KW-0812">Transmembrane</keyword>
<reference evidence="3 4" key="1">
    <citation type="submission" date="2014-06" db="EMBL/GenBank/DDBJ databases">
        <title>Whole Genome Sequences of Three Symbiotic Endozoicomonas Bacteria.</title>
        <authorList>
            <person name="Neave M.J."/>
            <person name="Apprill A."/>
            <person name="Voolstra C.R."/>
        </authorList>
    </citation>
    <scope>NUCLEOTIDE SEQUENCE [LARGE SCALE GENOMIC DNA]</scope>
    <source>
        <strain evidence="3 4">DSM 22380</strain>
    </source>
</reference>
<dbReference type="GO" id="GO:0005886">
    <property type="term" value="C:plasma membrane"/>
    <property type="evidence" value="ECO:0007669"/>
    <property type="project" value="TreeGrafter"/>
</dbReference>
<dbReference type="GO" id="GO:0042910">
    <property type="term" value="F:xenobiotic transmembrane transporter activity"/>
    <property type="evidence" value="ECO:0007669"/>
    <property type="project" value="TreeGrafter"/>
</dbReference>
<feature type="coiled-coil region" evidence="1">
    <location>
        <begin position="155"/>
        <end position="182"/>
    </location>
</feature>
<dbReference type="STRING" id="305900.GV64_14435"/>
<dbReference type="EMBL" id="JOJP01000001">
    <property type="protein sequence ID" value="KEI71775.1"/>
    <property type="molecule type" value="Genomic_DNA"/>
</dbReference>
<dbReference type="InterPro" id="IPR001036">
    <property type="entry name" value="Acrflvin-R"/>
</dbReference>
<dbReference type="PRINTS" id="PR00702">
    <property type="entry name" value="ACRIFLAVINRP"/>
</dbReference>
<dbReference type="AlphaFoldDB" id="A0A081KC99"/>
<dbReference type="SUPFAM" id="SSF82693">
    <property type="entry name" value="Multidrug efflux transporter AcrB pore domain, PN1, PN2, PC1 and PC2 subdomains"/>
    <property type="match status" value="3"/>
</dbReference>